<dbReference type="InterPro" id="IPR001926">
    <property type="entry name" value="TrpB-like_PALP"/>
</dbReference>
<sequence length="487" mass="54978">MIDLTIDQKTLDSNIKYFREQGIVLPTYEMMKNPETVPQKIKDKLKNIGLWDVDHANLFRITWKNEPKKSGGLYGGVNHYVLPPELTGIKANIIVISGKYMPTGAHKVGATYGCLSPQLITGQFDPTKTKAVWPSTGNYCRGGAYISALMSCDSIAILPEEMSEERFNWLKKVAGEVIATPGCESNVKEIFDKCHELRNSGEDLKIFNQFDELGNPLWHYNVTGAAVDELLQKYVTGSKRFAGYISSSGSGGTMAAGYYLKRKYPKSKIAAAEALQCPTLLNNGFGGHRIEGIGDKHVPWVHDCKDTDFVIAVDDEKAMRLIRLFNEPVGRKSLKDQGVNPELVEALDFLGISGVANVLAAIKFAKYNELTNDDYVVTIATDSMELYGSRIKELEKERGVYSEGDAQRDIELLHGMTYDNTKELSYYDRKTIHNLKYYTWIEQQGSELTELNAQWYDHDNYWYKTFEQVDRIDELINDFNDKTGLLK</sequence>
<dbReference type="PANTHER" id="PTHR10314">
    <property type="entry name" value="CYSTATHIONINE BETA-SYNTHASE"/>
    <property type="match status" value="1"/>
</dbReference>
<evidence type="ECO:0000256" key="2">
    <source>
        <dbReference type="ARBA" id="ARBA00022898"/>
    </source>
</evidence>
<dbReference type="Pfam" id="PF00291">
    <property type="entry name" value="PALP"/>
    <property type="match status" value="1"/>
</dbReference>
<protein>
    <submittedName>
        <fullName evidence="4">Cysteine synthase</fullName>
    </submittedName>
</protein>
<dbReference type="RefSeq" id="WP_184745961.1">
    <property type="nucleotide sequence ID" value="NZ_JACHGJ010000002.1"/>
</dbReference>
<organism evidence="4 5">
    <name type="scientific">Spirochaeta isovalerica</name>
    <dbReference type="NCBI Taxonomy" id="150"/>
    <lineage>
        <taxon>Bacteria</taxon>
        <taxon>Pseudomonadati</taxon>
        <taxon>Spirochaetota</taxon>
        <taxon>Spirochaetia</taxon>
        <taxon>Spirochaetales</taxon>
        <taxon>Spirochaetaceae</taxon>
        <taxon>Spirochaeta</taxon>
    </lineage>
</organism>
<dbReference type="Gene3D" id="3.40.50.1100">
    <property type="match status" value="2"/>
</dbReference>
<dbReference type="InterPro" id="IPR036052">
    <property type="entry name" value="TrpB-like_PALP_sf"/>
</dbReference>
<keyword evidence="2" id="KW-0663">Pyridoxal phosphate</keyword>
<gene>
    <name evidence="4" type="ORF">HNR50_001780</name>
</gene>
<evidence type="ECO:0000259" key="3">
    <source>
        <dbReference type="Pfam" id="PF00291"/>
    </source>
</evidence>
<keyword evidence="5" id="KW-1185">Reference proteome</keyword>
<comment type="caution">
    <text evidence="4">The sequence shown here is derived from an EMBL/GenBank/DDBJ whole genome shotgun (WGS) entry which is preliminary data.</text>
</comment>
<accession>A0A841RCJ5</accession>
<reference evidence="4 5" key="1">
    <citation type="submission" date="2020-08" db="EMBL/GenBank/DDBJ databases">
        <title>Genomic Encyclopedia of Type Strains, Phase IV (KMG-IV): sequencing the most valuable type-strain genomes for metagenomic binning, comparative biology and taxonomic classification.</title>
        <authorList>
            <person name="Goeker M."/>
        </authorList>
    </citation>
    <scope>NUCLEOTIDE SEQUENCE [LARGE SCALE GENOMIC DNA]</scope>
    <source>
        <strain evidence="4 5">DSM 2461</strain>
    </source>
</reference>
<evidence type="ECO:0000313" key="4">
    <source>
        <dbReference type="EMBL" id="MBB6480122.1"/>
    </source>
</evidence>
<dbReference type="AlphaFoldDB" id="A0A841RCJ5"/>
<dbReference type="Proteomes" id="UP000587760">
    <property type="component" value="Unassembled WGS sequence"/>
</dbReference>
<dbReference type="GO" id="GO:1901605">
    <property type="term" value="P:alpha-amino acid metabolic process"/>
    <property type="evidence" value="ECO:0007669"/>
    <property type="project" value="UniProtKB-ARBA"/>
</dbReference>
<dbReference type="InterPro" id="IPR050214">
    <property type="entry name" value="Cys_Synth/Cystath_Beta-Synth"/>
</dbReference>
<dbReference type="SUPFAM" id="SSF53686">
    <property type="entry name" value="Tryptophan synthase beta subunit-like PLP-dependent enzymes"/>
    <property type="match status" value="1"/>
</dbReference>
<evidence type="ECO:0000313" key="5">
    <source>
        <dbReference type="Proteomes" id="UP000587760"/>
    </source>
</evidence>
<feature type="domain" description="Tryptophan synthase beta chain-like PALP" evidence="3">
    <location>
        <begin position="101"/>
        <end position="325"/>
    </location>
</feature>
<name>A0A841RCJ5_9SPIO</name>
<dbReference type="EMBL" id="JACHGJ010000002">
    <property type="protein sequence ID" value="MBB6480122.1"/>
    <property type="molecule type" value="Genomic_DNA"/>
</dbReference>
<proteinExistence type="predicted"/>
<comment type="cofactor">
    <cofactor evidence="1">
        <name>pyridoxal 5'-phosphate</name>
        <dbReference type="ChEBI" id="CHEBI:597326"/>
    </cofactor>
</comment>
<evidence type="ECO:0000256" key="1">
    <source>
        <dbReference type="ARBA" id="ARBA00001933"/>
    </source>
</evidence>